<reference evidence="1" key="1">
    <citation type="journal article" date="2014" name="Front. Microbiol.">
        <title>High frequency of phylogenetically diverse reductive dehalogenase-homologous genes in deep subseafloor sedimentary metagenomes.</title>
        <authorList>
            <person name="Kawai M."/>
            <person name="Futagami T."/>
            <person name="Toyoda A."/>
            <person name="Takaki Y."/>
            <person name="Nishi S."/>
            <person name="Hori S."/>
            <person name="Arai W."/>
            <person name="Tsubouchi T."/>
            <person name="Morono Y."/>
            <person name="Uchiyama I."/>
            <person name="Ito T."/>
            <person name="Fujiyama A."/>
            <person name="Inagaki F."/>
            <person name="Takami H."/>
        </authorList>
    </citation>
    <scope>NUCLEOTIDE SEQUENCE</scope>
    <source>
        <strain evidence="1">Expedition CK06-06</strain>
    </source>
</reference>
<sequence>MWDMPFMIEMVPEEMLRHQFADRVERRWPSDPEVVKYSARVAAELGANIVKGYYTGDKDTFREVIEYCPVPYVVLGGPASGDPQLLLRCVRDAMDCGAAGVSMGRNVWTYKDPTAITRAICQIVHKDISVEKALKELS</sequence>
<dbReference type="InterPro" id="IPR050456">
    <property type="entry name" value="DeoC/FbaB_aldolase"/>
</dbReference>
<dbReference type="InterPro" id="IPR002915">
    <property type="entry name" value="DeoC/FbaB/LacD_aldolase"/>
</dbReference>
<comment type="caution">
    <text evidence="1">The sequence shown here is derived from an EMBL/GenBank/DDBJ whole genome shotgun (WGS) entry which is preliminary data.</text>
</comment>
<dbReference type="GO" id="GO:0016829">
    <property type="term" value="F:lyase activity"/>
    <property type="evidence" value="ECO:0007669"/>
    <property type="project" value="InterPro"/>
</dbReference>
<dbReference type="PANTHER" id="PTHR47916">
    <property type="entry name" value="FRUCTOSE-BISPHOSPHATE ALDOLASE CLASS 1"/>
    <property type="match status" value="1"/>
</dbReference>
<dbReference type="Pfam" id="PF01791">
    <property type="entry name" value="DeoC"/>
    <property type="match status" value="1"/>
</dbReference>
<dbReference type="PANTHER" id="PTHR47916:SF1">
    <property type="entry name" value="3-HYDROXY-5-PHOSPHONOOXYPENTANE-2,4-DIONE THIOLASE"/>
    <property type="match status" value="1"/>
</dbReference>
<dbReference type="InterPro" id="IPR013785">
    <property type="entry name" value="Aldolase_TIM"/>
</dbReference>
<proteinExistence type="predicted"/>
<protein>
    <recommendedName>
        <fullName evidence="2">Fructose-bisphosphate aldolase</fullName>
    </recommendedName>
</protein>
<organism evidence="1">
    <name type="scientific">marine sediment metagenome</name>
    <dbReference type="NCBI Taxonomy" id="412755"/>
    <lineage>
        <taxon>unclassified sequences</taxon>
        <taxon>metagenomes</taxon>
        <taxon>ecological metagenomes</taxon>
    </lineage>
</organism>
<dbReference type="Gene3D" id="3.20.20.70">
    <property type="entry name" value="Aldolase class I"/>
    <property type="match status" value="1"/>
</dbReference>
<name>X1BIG1_9ZZZZ</name>
<evidence type="ECO:0008006" key="2">
    <source>
        <dbReference type="Google" id="ProtNLM"/>
    </source>
</evidence>
<accession>X1BIG1</accession>
<dbReference type="EMBL" id="BART01020997">
    <property type="protein sequence ID" value="GAG94830.1"/>
    <property type="molecule type" value="Genomic_DNA"/>
</dbReference>
<dbReference type="SUPFAM" id="SSF51569">
    <property type="entry name" value="Aldolase"/>
    <property type="match status" value="1"/>
</dbReference>
<evidence type="ECO:0000313" key="1">
    <source>
        <dbReference type="EMBL" id="GAG94830.1"/>
    </source>
</evidence>
<gene>
    <name evidence="1" type="ORF">S01H4_38858</name>
</gene>
<dbReference type="AlphaFoldDB" id="X1BIG1"/>